<gene>
    <name evidence="1" type="ORF">TM448A00302_0037</name>
</gene>
<name>A0A6H1ZEZ0_9ZZZZ</name>
<sequence length="53" mass="6058">MFCKEYKTKKEARKACQCDCSEAQEATTTYYECNYGDCCGYHCSICGKFEVVS</sequence>
<proteinExistence type="predicted"/>
<organism evidence="1">
    <name type="scientific">viral metagenome</name>
    <dbReference type="NCBI Taxonomy" id="1070528"/>
    <lineage>
        <taxon>unclassified sequences</taxon>
        <taxon>metagenomes</taxon>
        <taxon>organismal metagenomes</taxon>
    </lineage>
</organism>
<accession>A0A6H1ZEZ0</accession>
<dbReference type="AlphaFoldDB" id="A0A6H1ZEZ0"/>
<evidence type="ECO:0000313" key="1">
    <source>
        <dbReference type="EMBL" id="QJA46029.1"/>
    </source>
</evidence>
<protein>
    <submittedName>
        <fullName evidence="1">Uncharacterized protein</fullName>
    </submittedName>
</protein>
<dbReference type="EMBL" id="MT144001">
    <property type="protein sequence ID" value="QJA46029.1"/>
    <property type="molecule type" value="Genomic_DNA"/>
</dbReference>
<reference evidence="1" key="1">
    <citation type="submission" date="2020-03" db="EMBL/GenBank/DDBJ databases">
        <title>The deep terrestrial virosphere.</title>
        <authorList>
            <person name="Holmfeldt K."/>
            <person name="Nilsson E."/>
            <person name="Simone D."/>
            <person name="Lopez-Fernandez M."/>
            <person name="Wu X."/>
            <person name="de Brujin I."/>
            <person name="Lundin D."/>
            <person name="Andersson A."/>
            <person name="Bertilsson S."/>
            <person name="Dopson M."/>
        </authorList>
    </citation>
    <scope>NUCLEOTIDE SEQUENCE</scope>
    <source>
        <strain evidence="1">TM448A00302</strain>
    </source>
</reference>